<name>A0A5B9VV97_9BACT</name>
<dbReference type="RefSeq" id="WP_210420376.1">
    <property type="nucleotide sequence ID" value="NZ_CP042997.1"/>
</dbReference>
<dbReference type="SUPFAM" id="SSF51445">
    <property type="entry name" value="(Trans)glycosidases"/>
    <property type="match status" value="1"/>
</dbReference>
<evidence type="ECO:0000313" key="2">
    <source>
        <dbReference type="Proteomes" id="UP000324233"/>
    </source>
</evidence>
<dbReference type="EMBL" id="CP042997">
    <property type="protein sequence ID" value="QEH31994.1"/>
    <property type="molecule type" value="Genomic_DNA"/>
</dbReference>
<keyword evidence="2" id="KW-1185">Reference proteome</keyword>
<gene>
    <name evidence="1" type="ORF">OJF2_04630</name>
</gene>
<dbReference type="Gene3D" id="3.20.20.80">
    <property type="entry name" value="Glycosidases"/>
    <property type="match status" value="1"/>
</dbReference>
<reference evidence="1 2" key="1">
    <citation type="submission" date="2019-08" db="EMBL/GenBank/DDBJ databases">
        <title>Deep-cultivation of Planctomycetes and their phenomic and genomic characterization uncovers novel biology.</title>
        <authorList>
            <person name="Wiegand S."/>
            <person name="Jogler M."/>
            <person name="Boedeker C."/>
            <person name="Pinto D."/>
            <person name="Vollmers J."/>
            <person name="Rivas-Marin E."/>
            <person name="Kohn T."/>
            <person name="Peeters S.H."/>
            <person name="Heuer A."/>
            <person name="Rast P."/>
            <person name="Oberbeckmann S."/>
            <person name="Bunk B."/>
            <person name="Jeske O."/>
            <person name="Meyerdierks A."/>
            <person name="Storesund J.E."/>
            <person name="Kallscheuer N."/>
            <person name="Luecker S."/>
            <person name="Lage O.M."/>
            <person name="Pohl T."/>
            <person name="Merkel B.J."/>
            <person name="Hornburger P."/>
            <person name="Mueller R.-W."/>
            <person name="Bruemmer F."/>
            <person name="Labrenz M."/>
            <person name="Spormann A.M."/>
            <person name="Op den Camp H."/>
            <person name="Overmann J."/>
            <person name="Amann R."/>
            <person name="Jetten M.S.M."/>
            <person name="Mascher T."/>
            <person name="Medema M.H."/>
            <person name="Devos D.P."/>
            <person name="Kaster A.-K."/>
            <person name="Ovreas L."/>
            <person name="Rohde M."/>
            <person name="Galperin M.Y."/>
            <person name="Jogler C."/>
        </authorList>
    </citation>
    <scope>NUCLEOTIDE SEQUENCE [LARGE SCALE GENOMIC DNA]</scope>
    <source>
        <strain evidence="1 2">OJF2</strain>
    </source>
</reference>
<organism evidence="1 2">
    <name type="scientific">Aquisphaera giovannonii</name>
    <dbReference type="NCBI Taxonomy" id="406548"/>
    <lineage>
        <taxon>Bacteria</taxon>
        <taxon>Pseudomonadati</taxon>
        <taxon>Planctomycetota</taxon>
        <taxon>Planctomycetia</taxon>
        <taxon>Isosphaerales</taxon>
        <taxon>Isosphaeraceae</taxon>
        <taxon>Aquisphaera</taxon>
    </lineage>
</organism>
<protein>
    <recommendedName>
        <fullName evidence="3">Xylose isomerase-like TIM barrel</fullName>
    </recommendedName>
</protein>
<evidence type="ECO:0008006" key="3">
    <source>
        <dbReference type="Google" id="ProtNLM"/>
    </source>
</evidence>
<accession>A0A5B9VV97</accession>
<dbReference type="Proteomes" id="UP000324233">
    <property type="component" value="Chromosome"/>
</dbReference>
<dbReference type="KEGG" id="agv:OJF2_04630"/>
<dbReference type="AlphaFoldDB" id="A0A5B9VV97"/>
<dbReference type="InterPro" id="IPR017853">
    <property type="entry name" value="GH"/>
</dbReference>
<evidence type="ECO:0000313" key="1">
    <source>
        <dbReference type="EMBL" id="QEH31994.1"/>
    </source>
</evidence>
<sequence length="325" mass="35354">MNSTGERRTGLTFGIFPGMIGTEMDHCGGPMHEPERTAEAIGALQAPGRPFVVRSYVIYTGKGRGDRETPGDLARYARDGRRIDRVLCYATEDGDLDDWVEYVRRELRRHGPLLDALQVAEEPNNPDFGKGGNGGFPRVREAIVAGVLAAREEADRLGLDVRIGFNACPSFDPADPFWPAMGRLGGAAFRDALGYVGLDFFPDVFRPIPFESLGPAVGGLLGHFRGTCLPAAGIGPGVPIRVTENGWPTGPGRPEEKQAAVLEAVVRAVTDEAGRLNVTHYEFFCLRDGHSAKPDPWTQFGLLRDDYTPKAAFEAYRRLVAELGA</sequence>
<proteinExistence type="predicted"/>